<reference evidence="11" key="1">
    <citation type="journal article" date="2017" name="Genome Announc.">
        <title>High-Quality Whole-Genome Sequences of the Oligo-Mouse-Microbiota Bacterial Community.</title>
        <authorList>
            <person name="Garzetti D."/>
            <person name="Brugiroux S."/>
            <person name="Bunk B."/>
            <person name="Pukall R."/>
            <person name="McCoy K.D."/>
            <person name="Macpherson A.J."/>
            <person name="Stecher B."/>
        </authorList>
    </citation>
    <scope>NUCLEOTIDE SEQUENCE</scope>
    <source>
        <strain evidence="11">KB18</strain>
    </source>
</reference>
<dbReference type="InterPro" id="IPR036890">
    <property type="entry name" value="HATPase_C_sf"/>
</dbReference>
<keyword evidence="6 11" id="KW-0418">Kinase</keyword>
<reference evidence="13" key="2">
    <citation type="submission" date="2017-05" db="EMBL/GenBank/DDBJ databases">
        <title>Improved OligoMM genomes.</title>
        <authorList>
            <person name="Garzetti D."/>
        </authorList>
    </citation>
    <scope>NUCLEOTIDE SEQUENCE [LARGE SCALE GENOMIC DNA]</scope>
    <source>
        <strain evidence="13">KB18</strain>
    </source>
</reference>
<dbReference type="InterPro" id="IPR036097">
    <property type="entry name" value="HisK_dim/P_sf"/>
</dbReference>
<evidence type="ECO:0000313" key="12">
    <source>
        <dbReference type="EMBL" id="QQR30648.1"/>
    </source>
</evidence>
<dbReference type="InterPro" id="IPR000014">
    <property type="entry name" value="PAS"/>
</dbReference>
<dbReference type="Pfam" id="PF02518">
    <property type="entry name" value="HATPase_c"/>
    <property type="match status" value="1"/>
</dbReference>
<feature type="transmembrane region" description="Helical" evidence="9">
    <location>
        <begin position="142"/>
        <end position="168"/>
    </location>
</feature>
<dbReference type="InterPro" id="IPR003661">
    <property type="entry name" value="HisK_dim/P_dom"/>
</dbReference>
<dbReference type="SUPFAM" id="SSF55785">
    <property type="entry name" value="PYP-like sensor domain (PAS domain)"/>
    <property type="match status" value="1"/>
</dbReference>
<dbReference type="InterPro" id="IPR004358">
    <property type="entry name" value="Sig_transdc_His_kin-like_C"/>
</dbReference>
<dbReference type="GO" id="GO:0004721">
    <property type="term" value="F:phosphoprotein phosphatase activity"/>
    <property type="evidence" value="ECO:0007669"/>
    <property type="project" value="TreeGrafter"/>
</dbReference>
<accession>A0A1Z2XSG6</accession>
<dbReference type="EC" id="2.7.13.3" evidence="3"/>
<keyword evidence="5" id="KW-0808">Transferase</keyword>
<dbReference type="RefSeq" id="WP_066540193.1">
    <property type="nucleotide sequence ID" value="NZ_CAPVCI010000053.1"/>
</dbReference>
<evidence type="ECO:0000256" key="7">
    <source>
        <dbReference type="ARBA" id="ARBA00023012"/>
    </source>
</evidence>
<dbReference type="Proteomes" id="UP000596035">
    <property type="component" value="Chromosome"/>
</dbReference>
<evidence type="ECO:0000313" key="14">
    <source>
        <dbReference type="Proteomes" id="UP000596035"/>
    </source>
</evidence>
<organism evidence="12 14">
    <name type="scientific">Acutalibacter muris</name>
    <dbReference type="NCBI Taxonomy" id="1796620"/>
    <lineage>
        <taxon>Bacteria</taxon>
        <taxon>Bacillati</taxon>
        <taxon>Bacillota</taxon>
        <taxon>Clostridia</taxon>
        <taxon>Eubacteriales</taxon>
        <taxon>Acutalibacteraceae</taxon>
        <taxon>Acutalibacter</taxon>
    </lineage>
</organism>
<dbReference type="EMBL" id="CP021422">
    <property type="protein sequence ID" value="ASB41387.1"/>
    <property type="molecule type" value="Genomic_DNA"/>
</dbReference>
<dbReference type="AlphaFoldDB" id="A0A1Z2XSG6"/>
<evidence type="ECO:0000313" key="13">
    <source>
        <dbReference type="Proteomes" id="UP000196710"/>
    </source>
</evidence>
<evidence type="ECO:0000256" key="2">
    <source>
        <dbReference type="ARBA" id="ARBA00004370"/>
    </source>
</evidence>
<dbReference type="CDD" id="cd00082">
    <property type="entry name" value="HisKA"/>
    <property type="match status" value="1"/>
</dbReference>
<dbReference type="PROSITE" id="PS50109">
    <property type="entry name" value="HIS_KIN"/>
    <property type="match status" value="1"/>
</dbReference>
<dbReference type="PROSITE" id="PS51257">
    <property type="entry name" value="PROKAR_LIPOPROTEIN"/>
    <property type="match status" value="1"/>
</dbReference>
<dbReference type="OrthoDB" id="9813151at2"/>
<feature type="transmembrane region" description="Helical" evidence="9">
    <location>
        <begin position="9"/>
        <end position="32"/>
    </location>
</feature>
<evidence type="ECO:0000256" key="3">
    <source>
        <dbReference type="ARBA" id="ARBA00012438"/>
    </source>
</evidence>
<dbReference type="PANTHER" id="PTHR45453">
    <property type="entry name" value="PHOSPHATE REGULON SENSOR PROTEIN PHOR"/>
    <property type="match status" value="1"/>
</dbReference>
<dbReference type="Gene3D" id="3.30.565.10">
    <property type="entry name" value="Histidine kinase-like ATPase, C-terminal domain"/>
    <property type="match status" value="1"/>
</dbReference>
<dbReference type="FunFam" id="3.30.565.10:FF:000006">
    <property type="entry name" value="Sensor histidine kinase WalK"/>
    <property type="match status" value="1"/>
</dbReference>
<keyword evidence="8 9" id="KW-0472">Membrane</keyword>
<dbReference type="InterPro" id="IPR013656">
    <property type="entry name" value="PAS_4"/>
</dbReference>
<dbReference type="InterPro" id="IPR050351">
    <property type="entry name" value="BphY/WalK/GraS-like"/>
</dbReference>
<protein>
    <recommendedName>
        <fullName evidence="3">histidine kinase</fullName>
        <ecNumber evidence="3">2.7.13.3</ecNumber>
    </recommendedName>
</protein>
<dbReference type="Gene3D" id="1.10.287.130">
    <property type="match status" value="1"/>
</dbReference>
<evidence type="ECO:0000313" key="11">
    <source>
        <dbReference type="EMBL" id="ASB41387.1"/>
    </source>
</evidence>
<evidence type="ECO:0000256" key="4">
    <source>
        <dbReference type="ARBA" id="ARBA00022553"/>
    </source>
</evidence>
<feature type="domain" description="Histidine kinase" evidence="10">
    <location>
        <begin position="338"/>
        <end position="548"/>
    </location>
</feature>
<gene>
    <name evidence="11" type="ORF">ADH66_12415</name>
    <name evidence="12" type="ORF">I5Q82_02720</name>
</gene>
<reference evidence="12 14" key="3">
    <citation type="submission" date="2020-11" db="EMBL/GenBank/DDBJ databases">
        <title>Closed and high quality bacterial genomes of the OMM12 community.</title>
        <authorList>
            <person name="Marbouty M."/>
            <person name="Lamy-Besnier Q."/>
            <person name="Debarbieux L."/>
            <person name="Koszul R."/>
        </authorList>
    </citation>
    <scope>NUCLEOTIDE SEQUENCE [LARGE SCALE GENOMIC DNA]</scope>
    <source>
        <strain evidence="12 14">KB18</strain>
    </source>
</reference>
<dbReference type="PRINTS" id="PR00344">
    <property type="entry name" value="BCTRLSENSOR"/>
</dbReference>
<evidence type="ECO:0000256" key="5">
    <source>
        <dbReference type="ARBA" id="ARBA00022679"/>
    </source>
</evidence>
<keyword evidence="13" id="KW-1185">Reference proteome</keyword>
<dbReference type="SUPFAM" id="SSF55874">
    <property type="entry name" value="ATPase domain of HSP90 chaperone/DNA topoisomerase II/histidine kinase"/>
    <property type="match status" value="1"/>
</dbReference>
<evidence type="ECO:0000256" key="1">
    <source>
        <dbReference type="ARBA" id="ARBA00000085"/>
    </source>
</evidence>
<keyword evidence="7" id="KW-0902">Two-component regulatory system</keyword>
<evidence type="ECO:0000256" key="8">
    <source>
        <dbReference type="ARBA" id="ARBA00023136"/>
    </source>
</evidence>
<keyword evidence="4" id="KW-0597">Phosphoprotein</keyword>
<comment type="catalytic activity">
    <reaction evidence="1">
        <text>ATP + protein L-histidine = ADP + protein N-phospho-L-histidine.</text>
        <dbReference type="EC" id="2.7.13.3"/>
    </reaction>
</comment>
<sequence>MTKRIFHSILAVSAAVLLANIIIVMGCLYQYYRDIEESQLADELYLAAQGVEKGGRDYLEGIDSKSYRLTWVSPDGTVLFDTAEDYRKLGNHGNREEIQEALLGGEGESSRFSGTMTEETFYRARKLSDGTVLRISVSRATMFTLVMAMLQPMTIVGILAVVFSALLAHRLAKRIVRPLNRLDLDRPLENETYEELAPLLKKIHRQRLQISEQMQSLKKRADEFVQITSHMNEGLVLLDRDGKIVSMNPAAKTIFHTDSSCLGQDFLLVDHSHAISAALEEAAGQGHSELRMERDGREYQLDLSRIQTDGAPAGTVLLAFDVTEQAEAERMRREFAANVSHELKTPLQVITGSAEMLEDGTVKPQDAPEFIHLIRTESARMMSLVEDIIHLSRLDEGAPAGMEPVDLYETARAAVAALEGRAKEKNVALSVSGEPAIVMGVPGYLYEMVYNLCDNAIKYNVDGGSVEMSVTKNGDSTVLTVKDTGIGIPKEYQARVFERFFRVDKSRSKASGGTGLGLSIVKHIAGIHGAAVRLSSGVGEGTLVSIVF</sequence>
<dbReference type="InterPro" id="IPR003594">
    <property type="entry name" value="HATPase_dom"/>
</dbReference>
<keyword evidence="9" id="KW-0812">Transmembrane</keyword>
<dbReference type="KEGG" id="amur:ADH66_12415"/>
<comment type="subcellular location">
    <subcellularLocation>
        <location evidence="2">Membrane</location>
    </subcellularLocation>
</comment>
<dbReference type="Gene3D" id="3.30.450.20">
    <property type="entry name" value="PAS domain"/>
    <property type="match status" value="1"/>
</dbReference>
<evidence type="ECO:0000256" key="6">
    <source>
        <dbReference type="ARBA" id="ARBA00022777"/>
    </source>
</evidence>
<dbReference type="InterPro" id="IPR005467">
    <property type="entry name" value="His_kinase_dom"/>
</dbReference>
<dbReference type="EMBL" id="CP065321">
    <property type="protein sequence ID" value="QQR30648.1"/>
    <property type="molecule type" value="Genomic_DNA"/>
</dbReference>
<dbReference type="SMART" id="SM00387">
    <property type="entry name" value="HATPase_c"/>
    <property type="match status" value="1"/>
</dbReference>
<dbReference type="SMART" id="SM00388">
    <property type="entry name" value="HisKA"/>
    <property type="match status" value="1"/>
</dbReference>
<dbReference type="GO" id="GO:0016036">
    <property type="term" value="P:cellular response to phosphate starvation"/>
    <property type="evidence" value="ECO:0007669"/>
    <property type="project" value="TreeGrafter"/>
</dbReference>
<dbReference type="GO" id="GO:0000155">
    <property type="term" value="F:phosphorelay sensor kinase activity"/>
    <property type="evidence" value="ECO:0007669"/>
    <property type="project" value="InterPro"/>
</dbReference>
<dbReference type="Pfam" id="PF00512">
    <property type="entry name" value="HisKA"/>
    <property type="match status" value="1"/>
</dbReference>
<evidence type="ECO:0000256" key="9">
    <source>
        <dbReference type="SAM" id="Phobius"/>
    </source>
</evidence>
<dbReference type="Pfam" id="PF08448">
    <property type="entry name" value="PAS_4"/>
    <property type="match status" value="1"/>
</dbReference>
<dbReference type="InterPro" id="IPR035965">
    <property type="entry name" value="PAS-like_dom_sf"/>
</dbReference>
<name>A0A1Z2XSG6_9FIRM</name>
<dbReference type="SUPFAM" id="SSF47384">
    <property type="entry name" value="Homodimeric domain of signal transducing histidine kinase"/>
    <property type="match status" value="1"/>
</dbReference>
<keyword evidence="9" id="KW-1133">Transmembrane helix</keyword>
<dbReference type="FunFam" id="1.10.287.130:FF:000001">
    <property type="entry name" value="Two-component sensor histidine kinase"/>
    <property type="match status" value="1"/>
</dbReference>
<proteinExistence type="predicted"/>
<evidence type="ECO:0000259" key="10">
    <source>
        <dbReference type="PROSITE" id="PS50109"/>
    </source>
</evidence>
<dbReference type="PANTHER" id="PTHR45453:SF1">
    <property type="entry name" value="PHOSPHATE REGULON SENSOR PROTEIN PHOR"/>
    <property type="match status" value="1"/>
</dbReference>
<dbReference type="CDD" id="cd00075">
    <property type="entry name" value="HATPase"/>
    <property type="match status" value="1"/>
</dbReference>
<dbReference type="NCBIfam" id="TIGR00229">
    <property type="entry name" value="sensory_box"/>
    <property type="match status" value="1"/>
</dbReference>
<dbReference type="GO" id="GO:0005886">
    <property type="term" value="C:plasma membrane"/>
    <property type="evidence" value="ECO:0007669"/>
    <property type="project" value="TreeGrafter"/>
</dbReference>
<dbReference type="Proteomes" id="UP000196710">
    <property type="component" value="Chromosome"/>
</dbReference>